<keyword evidence="2 3" id="KW-0175">Coiled coil</keyword>
<dbReference type="Proteomes" id="UP001152523">
    <property type="component" value="Unassembled WGS sequence"/>
</dbReference>
<evidence type="ECO:0000256" key="4">
    <source>
        <dbReference type="SAM" id="MobiDB-lite"/>
    </source>
</evidence>
<dbReference type="SUPFAM" id="SSF57997">
    <property type="entry name" value="Tropomyosin"/>
    <property type="match status" value="1"/>
</dbReference>
<evidence type="ECO:0000256" key="2">
    <source>
        <dbReference type="ARBA" id="ARBA00023054"/>
    </source>
</evidence>
<keyword evidence="6" id="KW-1185">Reference proteome</keyword>
<evidence type="ECO:0000313" key="5">
    <source>
        <dbReference type="EMBL" id="CAH9104316.1"/>
    </source>
</evidence>
<comment type="caution">
    <text evidence="5">The sequence shown here is derived from an EMBL/GenBank/DDBJ whole genome shotgun (WGS) entry which is preliminary data.</text>
</comment>
<evidence type="ECO:0000313" key="6">
    <source>
        <dbReference type="Proteomes" id="UP001152523"/>
    </source>
</evidence>
<reference evidence="5" key="1">
    <citation type="submission" date="2022-07" db="EMBL/GenBank/DDBJ databases">
        <authorList>
            <person name="Macas J."/>
            <person name="Novak P."/>
            <person name="Neumann P."/>
        </authorList>
    </citation>
    <scope>NUCLEOTIDE SEQUENCE</scope>
</reference>
<gene>
    <name evidence="5" type="ORF">CEPIT_LOCUS16734</name>
</gene>
<dbReference type="PANTHER" id="PTHR34224:SF2">
    <property type="entry name" value="INTERACTOR OF CONSTITUTIVE ACTIVE ROPS 4"/>
    <property type="match status" value="1"/>
</dbReference>
<feature type="region of interest" description="Disordered" evidence="4">
    <location>
        <begin position="279"/>
        <end position="303"/>
    </location>
</feature>
<feature type="coiled-coil region" evidence="3">
    <location>
        <begin position="132"/>
        <end position="229"/>
    </location>
</feature>
<dbReference type="PANTHER" id="PTHR34224">
    <property type="entry name" value="INTERACTOR OF CONSTITUTIVE ACTIVE ROPS 2, CHLOROPLASTIC-RELATED"/>
    <property type="match status" value="1"/>
</dbReference>
<feature type="region of interest" description="Disordered" evidence="4">
    <location>
        <begin position="1"/>
        <end position="57"/>
    </location>
</feature>
<evidence type="ECO:0000256" key="3">
    <source>
        <dbReference type="SAM" id="Coils"/>
    </source>
</evidence>
<organism evidence="5 6">
    <name type="scientific">Cuscuta epithymum</name>
    <dbReference type="NCBI Taxonomy" id="186058"/>
    <lineage>
        <taxon>Eukaryota</taxon>
        <taxon>Viridiplantae</taxon>
        <taxon>Streptophyta</taxon>
        <taxon>Embryophyta</taxon>
        <taxon>Tracheophyta</taxon>
        <taxon>Spermatophyta</taxon>
        <taxon>Magnoliopsida</taxon>
        <taxon>eudicotyledons</taxon>
        <taxon>Gunneridae</taxon>
        <taxon>Pentapetalae</taxon>
        <taxon>asterids</taxon>
        <taxon>lamiids</taxon>
        <taxon>Solanales</taxon>
        <taxon>Convolvulaceae</taxon>
        <taxon>Cuscuteae</taxon>
        <taxon>Cuscuta</taxon>
        <taxon>Cuscuta subgen. Cuscuta</taxon>
    </lineage>
</organism>
<evidence type="ECO:0000256" key="1">
    <source>
        <dbReference type="ARBA" id="ARBA00009778"/>
    </source>
</evidence>
<feature type="compositionally biased region" description="Basic and acidic residues" evidence="4">
    <location>
        <begin position="21"/>
        <end position="41"/>
    </location>
</feature>
<sequence>MPQRNPLRVSSQLRVSCSDAEQLRGRPLTERSPRLLGDRPSPRGSLSDPTAQKKLGSRISDLENQLGLAQEELKCLKEQLTSTEIAKKLVREKIKKKTMKPAVPKQDFPNNEKENRPVSVVLDDSPKEFDKVSMFKAKLEEKEKELANVYRENESLKQQMNEVAMEASLAKIKEEETALHLKQVKEELETSRDNASMLSEKLEDSEKAKEALEAEMKKLSIQTEQWMKAADAAASLLSGDQEVMMNGRRMSERYCKSLLEPVAGGYLGHPVLFDDFEDASESGKKKGSGIKMFGDLWRKKSQK</sequence>
<name>A0AAV0DM56_9ASTE</name>
<dbReference type="AlphaFoldDB" id="A0AAV0DM56"/>
<accession>A0AAV0DM56</accession>
<comment type="similarity">
    <text evidence="1">Belongs to the ICR family.</text>
</comment>
<dbReference type="InterPro" id="IPR029688">
    <property type="entry name" value="ICR"/>
</dbReference>
<protein>
    <submittedName>
        <fullName evidence="5">Uncharacterized protein</fullName>
    </submittedName>
</protein>
<feature type="region of interest" description="Disordered" evidence="4">
    <location>
        <begin position="95"/>
        <end position="122"/>
    </location>
</feature>
<dbReference type="EMBL" id="CAMAPF010000127">
    <property type="protein sequence ID" value="CAH9104316.1"/>
    <property type="molecule type" value="Genomic_DNA"/>
</dbReference>
<proteinExistence type="inferred from homology"/>